<gene>
    <name evidence="1" type="ORF">ACA1_303740</name>
</gene>
<dbReference type="AlphaFoldDB" id="L8GMS4"/>
<dbReference type="Proteomes" id="UP000011083">
    <property type="component" value="Unassembled WGS sequence"/>
</dbReference>
<dbReference type="GeneID" id="14914956"/>
<dbReference type="RefSeq" id="XP_004336388.1">
    <property type="nucleotide sequence ID" value="XM_004336340.1"/>
</dbReference>
<evidence type="ECO:0000313" key="2">
    <source>
        <dbReference type="Proteomes" id="UP000011083"/>
    </source>
</evidence>
<dbReference type="VEuPathDB" id="AmoebaDB:ACA1_303740"/>
<protein>
    <submittedName>
        <fullName evidence="1">Uncharacterized protein</fullName>
    </submittedName>
</protein>
<accession>L8GMS4</accession>
<organism evidence="1 2">
    <name type="scientific">Acanthamoeba castellanii (strain ATCC 30010 / Neff)</name>
    <dbReference type="NCBI Taxonomy" id="1257118"/>
    <lineage>
        <taxon>Eukaryota</taxon>
        <taxon>Amoebozoa</taxon>
        <taxon>Discosea</taxon>
        <taxon>Longamoebia</taxon>
        <taxon>Centramoebida</taxon>
        <taxon>Acanthamoebidae</taxon>
        <taxon>Acanthamoeba</taxon>
    </lineage>
</organism>
<sequence length="234" mass="26362">MVCFSQHGYNFDASNADAWFKALAKYHSGVKAAVTIDEERSYTTKIDLKWLQSLPKGRKYNVTTKCTWNKRATIQAMPQYISAAEGKKTSGHSKTLVTNITSTIDRIIALHLGHSSQEIFISSDFKEGTTFDRVVSAIGFLKNTKKLTQLFISHDSKCVILVLDDCYMLCAHLSGVCDMGLPTLDLNDRFVQNTFNSAVMPKEWNRSFKGHIQQLLDVPHQLHLKSLVLHPLLN</sequence>
<reference evidence="1 2" key="1">
    <citation type="journal article" date="2013" name="Genome Biol.">
        <title>Genome of Acanthamoeba castellanii highlights extensive lateral gene transfer and early evolution of tyrosine kinase signaling.</title>
        <authorList>
            <person name="Clarke M."/>
            <person name="Lohan A.J."/>
            <person name="Liu B."/>
            <person name="Lagkouvardos I."/>
            <person name="Roy S."/>
            <person name="Zafar N."/>
            <person name="Bertelli C."/>
            <person name="Schilde C."/>
            <person name="Kianianmomeni A."/>
            <person name="Burglin T.R."/>
            <person name="Frech C."/>
            <person name="Turcotte B."/>
            <person name="Kopec K.O."/>
            <person name="Synnott J.M."/>
            <person name="Choo C."/>
            <person name="Paponov I."/>
            <person name="Finkler A."/>
            <person name="Soon Heng Tan C."/>
            <person name="Hutchins A.P."/>
            <person name="Weinmeier T."/>
            <person name="Rattei T."/>
            <person name="Chu J.S."/>
            <person name="Gimenez G."/>
            <person name="Irimia M."/>
            <person name="Rigden D.J."/>
            <person name="Fitzpatrick D.A."/>
            <person name="Lorenzo-Morales J."/>
            <person name="Bateman A."/>
            <person name="Chiu C.H."/>
            <person name="Tang P."/>
            <person name="Hegemann P."/>
            <person name="Fromm H."/>
            <person name="Raoult D."/>
            <person name="Greub G."/>
            <person name="Miranda-Saavedra D."/>
            <person name="Chen N."/>
            <person name="Nash P."/>
            <person name="Ginger M.L."/>
            <person name="Horn M."/>
            <person name="Schaap P."/>
            <person name="Caler L."/>
            <person name="Loftus B."/>
        </authorList>
    </citation>
    <scope>NUCLEOTIDE SEQUENCE [LARGE SCALE GENOMIC DNA]</scope>
    <source>
        <strain evidence="1 2">Neff</strain>
    </source>
</reference>
<name>L8GMS4_ACACF</name>
<proteinExistence type="predicted"/>
<dbReference type="KEGG" id="acan:ACA1_303740"/>
<dbReference type="EMBL" id="KB008054">
    <property type="protein sequence ID" value="ELR14375.1"/>
    <property type="molecule type" value="Genomic_DNA"/>
</dbReference>
<evidence type="ECO:0000313" key="1">
    <source>
        <dbReference type="EMBL" id="ELR14375.1"/>
    </source>
</evidence>
<keyword evidence="2" id="KW-1185">Reference proteome</keyword>